<organism evidence="13 14">
    <name type="scientific">Drosophila albomicans</name>
    <name type="common">Fruit fly</name>
    <dbReference type="NCBI Taxonomy" id="7291"/>
    <lineage>
        <taxon>Eukaryota</taxon>
        <taxon>Metazoa</taxon>
        <taxon>Ecdysozoa</taxon>
        <taxon>Arthropoda</taxon>
        <taxon>Hexapoda</taxon>
        <taxon>Insecta</taxon>
        <taxon>Pterygota</taxon>
        <taxon>Neoptera</taxon>
        <taxon>Endopterygota</taxon>
        <taxon>Diptera</taxon>
        <taxon>Brachycera</taxon>
        <taxon>Muscomorpha</taxon>
        <taxon>Ephydroidea</taxon>
        <taxon>Drosophilidae</taxon>
        <taxon>Drosophila</taxon>
    </lineage>
</organism>
<dbReference type="PROSITE" id="PS50939">
    <property type="entry name" value="CYTOCHROME_B561"/>
    <property type="match status" value="1"/>
</dbReference>
<keyword evidence="4" id="KW-0349">Heme</keyword>
<feature type="transmembrane region" description="Helical" evidence="11">
    <location>
        <begin position="194"/>
        <end position="214"/>
    </location>
</feature>
<dbReference type="GeneID" id="117572677"/>
<dbReference type="RefSeq" id="XP_034111601.1">
    <property type="nucleotide sequence ID" value="XM_034255710.2"/>
</dbReference>
<sequence length="233" mass="26140">MIVFKLLYVLAQLCGLAMIVLVGIWIFEHYGGLDFSSNPKIEFNWHPFFMTIGFIYLYGNSILIYRAFYTLRKKTLKLIHAFIHMSAFILTVIALKTVFDSHDFANPPIPNMYSLHSWLGLSAVIIFGMQFVIGFVAFLWPGMKMNFKIALMPLHIYFGLFGFVLAIATALMGLTEKAIFSLGSKYSTLPTAGVLANVIGVLYVIFGALVVYLATEPAYKRKPLPEDSAPISE</sequence>
<evidence type="ECO:0000256" key="5">
    <source>
        <dbReference type="ARBA" id="ARBA00022692"/>
    </source>
</evidence>
<keyword evidence="5 11" id="KW-0812">Transmembrane</keyword>
<evidence type="ECO:0000256" key="9">
    <source>
        <dbReference type="ARBA" id="ARBA00023004"/>
    </source>
</evidence>
<proteinExistence type="predicted"/>
<dbReference type="OrthoDB" id="907479at2759"/>
<evidence type="ECO:0000259" key="12">
    <source>
        <dbReference type="PROSITE" id="PS50939"/>
    </source>
</evidence>
<evidence type="ECO:0000313" key="14">
    <source>
        <dbReference type="RefSeq" id="XP_034111601.1"/>
    </source>
</evidence>
<dbReference type="InterPro" id="IPR043205">
    <property type="entry name" value="CYB561/CYBRD1-like"/>
</dbReference>
<dbReference type="Pfam" id="PF03188">
    <property type="entry name" value="Cytochrom_B561"/>
    <property type="match status" value="1"/>
</dbReference>
<evidence type="ECO:0000256" key="7">
    <source>
        <dbReference type="ARBA" id="ARBA00022982"/>
    </source>
</evidence>
<evidence type="ECO:0000256" key="4">
    <source>
        <dbReference type="ARBA" id="ARBA00022617"/>
    </source>
</evidence>
<keyword evidence="6" id="KW-0479">Metal-binding</keyword>
<protein>
    <submittedName>
        <fullName evidence="14">Plasma membrane ascorbate-dependent reductase CYBRD1-like</fullName>
    </submittedName>
</protein>
<feature type="transmembrane region" description="Helical" evidence="11">
    <location>
        <begin position="119"/>
        <end position="142"/>
    </location>
</feature>
<evidence type="ECO:0000256" key="1">
    <source>
        <dbReference type="ARBA" id="ARBA00001970"/>
    </source>
</evidence>
<dbReference type="GO" id="GO:0016491">
    <property type="term" value="F:oxidoreductase activity"/>
    <property type="evidence" value="ECO:0007669"/>
    <property type="project" value="InterPro"/>
</dbReference>
<dbReference type="FunFam" id="1.20.120.1770:FF:000001">
    <property type="entry name" value="Cytochrome b reductase 1"/>
    <property type="match status" value="1"/>
</dbReference>
<feature type="transmembrane region" description="Helical" evidence="11">
    <location>
        <begin position="7"/>
        <end position="27"/>
    </location>
</feature>
<dbReference type="GO" id="GO:0016020">
    <property type="term" value="C:membrane"/>
    <property type="evidence" value="ECO:0007669"/>
    <property type="project" value="UniProtKB-SubCell"/>
</dbReference>
<keyword evidence="10 11" id="KW-0472">Membrane</keyword>
<keyword evidence="7" id="KW-0249">Electron transport</keyword>
<reference evidence="14" key="1">
    <citation type="submission" date="2025-08" db="UniProtKB">
        <authorList>
            <consortium name="RefSeq"/>
        </authorList>
    </citation>
    <scope>IDENTIFICATION</scope>
    <source>
        <strain evidence="14">15112-1751.03</strain>
        <tissue evidence="14">Whole Adult</tissue>
    </source>
</reference>
<name>A0A6P8X5U1_DROAB</name>
<evidence type="ECO:0000256" key="6">
    <source>
        <dbReference type="ARBA" id="ARBA00022723"/>
    </source>
</evidence>
<feature type="domain" description="Cytochrome b561" evidence="12">
    <location>
        <begin position="10"/>
        <end position="215"/>
    </location>
</feature>
<evidence type="ECO:0000313" key="13">
    <source>
        <dbReference type="Proteomes" id="UP000515160"/>
    </source>
</evidence>
<feature type="transmembrane region" description="Helical" evidence="11">
    <location>
        <begin position="47"/>
        <end position="69"/>
    </location>
</feature>
<comment type="cofactor">
    <cofactor evidence="1">
        <name>heme b</name>
        <dbReference type="ChEBI" id="CHEBI:60344"/>
    </cofactor>
</comment>
<evidence type="ECO:0000256" key="2">
    <source>
        <dbReference type="ARBA" id="ARBA00004141"/>
    </source>
</evidence>
<evidence type="ECO:0000256" key="10">
    <source>
        <dbReference type="ARBA" id="ARBA00023136"/>
    </source>
</evidence>
<keyword evidence="3" id="KW-0813">Transport</keyword>
<dbReference type="Gene3D" id="1.20.120.1770">
    <property type="match status" value="1"/>
</dbReference>
<dbReference type="GO" id="GO:0046872">
    <property type="term" value="F:metal ion binding"/>
    <property type="evidence" value="ECO:0007669"/>
    <property type="project" value="UniProtKB-KW"/>
</dbReference>
<evidence type="ECO:0000256" key="8">
    <source>
        <dbReference type="ARBA" id="ARBA00022989"/>
    </source>
</evidence>
<dbReference type="PANTHER" id="PTHR10106:SF0">
    <property type="entry name" value="LD36721P"/>
    <property type="match status" value="1"/>
</dbReference>
<accession>A0A6P8X5U1</accession>
<dbReference type="PANTHER" id="PTHR10106">
    <property type="entry name" value="CYTOCHROME B561-RELATED"/>
    <property type="match status" value="1"/>
</dbReference>
<dbReference type="InterPro" id="IPR006593">
    <property type="entry name" value="Cyt_b561/ferric_Rdtase_TM"/>
</dbReference>
<evidence type="ECO:0000256" key="3">
    <source>
        <dbReference type="ARBA" id="ARBA00022448"/>
    </source>
</evidence>
<feature type="transmembrane region" description="Helical" evidence="11">
    <location>
        <begin position="81"/>
        <end position="99"/>
    </location>
</feature>
<keyword evidence="8 11" id="KW-1133">Transmembrane helix</keyword>
<dbReference type="AlphaFoldDB" id="A0A6P8X5U1"/>
<dbReference type="SMART" id="SM00665">
    <property type="entry name" value="B561"/>
    <property type="match status" value="1"/>
</dbReference>
<comment type="subcellular location">
    <subcellularLocation>
        <location evidence="2">Membrane</location>
        <topology evidence="2">Multi-pass membrane protein</topology>
    </subcellularLocation>
</comment>
<gene>
    <name evidence="14" type="primary">LOC117572677</name>
</gene>
<keyword evidence="13" id="KW-1185">Reference proteome</keyword>
<keyword evidence="9" id="KW-0408">Iron</keyword>
<evidence type="ECO:0000256" key="11">
    <source>
        <dbReference type="SAM" id="Phobius"/>
    </source>
</evidence>
<feature type="transmembrane region" description="Helical" evidence="11">
    <location>
        <begin position="154"/>
        <end position="174"/>
    </location>
</feature>
<dbReference type="Proteomes" id="UP000515160">
    <property type="component" value="Chromosome 3"/>
</dbReference>